<dbReference type="InterPro" id="IPR001878">
    <property type="entry name" value="Znf_CCHC"/>
</dbReference>
<evidence type="ECO:0000256" key="2">
    <source>
        <dbReference type="SAM" id="Coils"/>
    </source>
</evidence>
<sequence>MRIGGATNANNFKGKSRLEIKKQNDKYFECGQLGHFANECPSKKKKEGRKPRFNNFQIIWDDCNFEGEVEEEMESAQMAFMAIGDDEVNSNYDSNDENGEDDLETFILKLHDNLKESYARNKELVKKSNDLLNANSKLVNENNRLSQENRDLKKRMHVRSKVKEEQASLKKRMDDLNALLIRKKENIVDMKRNRNIAINKNFVIFRRDDLCIVKPKSFLNGTKSIICRYCQQHGHVKNMCYVKNNEKLGMKVAWIESNFTKSNGPKKIWVPKVIN</sequence>
<evidence type="ECO:0000256" key="1">
    <source>
        <dbReference type="PROSITE-ProRule" id="PRU00047"/>
    </source>
</evidence>
<dbReference type="GO" id="GO:0008270">
    <property type="term" value="F:zinc ion binding"/>
    <property type="evidence" value="ECO:0007669"/>
    <property type="project" value="UniProtKB-KW"/>
</dbReference>
<comment type="caution">
    <text evidence="4">The sequence shown here is derived from an EMBL/GenBank/DDBJ whole genome shotgun (WGS) entry which is preliminary data.</text>
</comment>
<gene>
    <name evidence="4" type="ORF">ACH5RR_012365</name>
</gene>
<dbReference type="SMART" id="SM00343">
    <property type="entry name" value="ZnF_C2HC"/>
    <property type="match status" value="2"/>
</dbReference>
<evidence type="ECO:0000313" key="5">
    <source>
        <dbReference type="Proteomes" id="UP001630127"/>
    </source>
</evidence>
<name>A0ABD3A7M0_9GENT</name>
<proteinExistence type="predicted"/>
<accession>A0ABD3A7M0</accession>
<dbReference type="Proteomes" id="UP001630127">
    <property type="component" value="Unassembled WGS sequence"/>
</dbReference>
<organism evidence="4 5">
    <name type="scientific">Cinchona calisaya</name>
    <dbReference type="NCBI Taxonomy" id="153742"/>
    <lineage>
        <taxon>Eukaryota</taxon>
        <taxon>Viridiplantae</taxon>
        <taxon>Streptophyta</taxon>
        <taxon>Embryophyta</taxon>
        <taxon>Tracheophyta</taxon>
        <taxon>Spermatophyta</taxon>
        <taxon>Magnoliopsida</taxon>
        <taxon>eudicotyledons</taxon>
        <taxon>Gunneridae</taxon>
        <taxon>Pentapetalae</taxon>
        <taxon>asterids</taxon>
        <taxon>lamiids</taxon>
        <taxon>Gentianales</taxon>
        <taxon>Rubiaceae</taxon>
        <taxon>Cinchonoideae</taxon>
        <taxon>Cinchoneae</taxon>
        <taxon>Cinchona</taxon>
    </lineage>
</organism>
<feature type="coiled-coil region" evidence="2">
    <location>
        <begin position="128"/>
        <end position="193"/>
    </location>
</feature>
<keyword evidence="1" id="KW-0862">Zinc</keyword>
<dbReference type="InterPro" id="IPR036875">
    <property type="entry name" value="Znf_CCHC_sf"/>
</dbReference>
<dbReference type="PROSITE" id="PS50158">
    <property type="entry name" value="ZF_CCHC"/>
    <property type="match status" value="1"/>
</dbReference>
<dbReference type="Pfam" id="PF00098">
    <property type="entry name" value="zf-CCHC"/>
    <property type="match status" value="1"/>
</dbReference>
<keyword evidence="5" id="KW-1185">Reference proteome</keyword>
<dbReference type="Gene3D" id="4.10.60.10">
    <property type="entry name" value="Zinc finger, CCHC-type"/>
    <property type="match status" value="1"/>
</dbReference>
<keyword evidence="1" id="KW-0863">Zinc-finger</keyword>
<keyword evidence="1" id="KW-0479">Metal-binding</keyword>
<dbReference type="SUPFAM" id="SSF57756">
    <property type="entry name" value="Retrovirus zinc finger-like domains"/>
    <property type="match status" value="1"/>
</dbReference>
<evidence type="ECO:0000259" key="3">
    <source>
        <dbReference type="PROSITE" id="PS50158"/>
    </source>
</evidence>
<reference evidence="4 5" key="1">
    <citation type="submission" date="2024-11" db="EMBL/GenBank/DDBJ databases">
        <title>A near-complete genome assembly of Cinchona calisaya.</title>
        <authorList>
            <person name="Lian D.C."/>
            <person name="Zhao X.W."/>
            <person name="Wei L."/>
        </authorList>
    </citation>
    <scope>NUCLEOTIDE SEQUENCE [LARGE SCALE GENOMIC DNA]</scope>
    <source>
        <tissue evidence="4">Nenye</tissue>
    </source>
</reference>
<feature type="domain" description="CCHC-type" evidence="3">
    <location>
        <begin position="28"/>
        <end position="42"/>
    </location>
</feature>
<protein>
    <recommendedName>
        <fullName evidence="3">CCHC-type domain-containing protein</fullName>
    </recommendedName>
</protein>
<keyword evidence="2" id="KW-0175">Coiled coil</keyword>
<dbReference type="AlphaFoldDB" id="A0ABD3A7M0"/>
<dbReference type="EMBL" id="JBJUIK010000005">
    <property type="protein sequence ID" value="KAL3527709.1"/>
    <property type="molecule type" value="Genomic_DNA"/>
</dbReference>
<evidence type="ECO:0000313" key="4">
    <source>
        <dbReference type="EMBL" id="KAL3527709.1"/>
    </source>
</evidence>